<proteinExistence type="predicted"/>
<dbReference type="Proteomes" id="UP000516307">
    <property type="component" value="Segment"/>
</dbReference>
<sequence>MEEFECVVCGCSCTEDKAVFDMFDNATCLDCDYEQEFGEEE</sequence>
<protein>
    <submittedName>
        <fullName evidence="1">Uncharacterized protein</fullName>
    </submittedName>
</protein>
<keyword evidence="2" id="KW-1185">Reference proteome</keyword>
<dbReference type="RefSeq" id="YP_010650286.1">
    <property type="nucleotide sequence ID" value="NC_070777.1"/>
</dbReference>
<reference evidence="1 2" key="1">
    <citation type="submission" date="2019-06" db="EMBL/GenBank/DDBJ databases">
        <authorList>
            <person name="Lin W."/>
            <person name="Gao M."/>
            <person name="Li D."/>
        </authorList>
    </citation>
    <scope>NUCLEOTIDE SEQUENCE [LARGE SCALE GENOMIC DNA]</scope>
</reference>
<evidence type="ECO:0000313" key="2">
    <source>
        <dbReference type="Proteomes" id="UP000516307"/>
    </source>
</evidence>
<evidence type="ECO:0000313" key="1">
    <source>
        <dbReference type="EMBL" id="QEA10514.1"/>
    </source>
</evidence>
<dbReference type="KEGG" id="vg:77925868"/>
<name>A0A7G3KGL3_9CAUD</name>
<dbReference type="GeneID" id="77925868"/>
<dbReference type="EMBL" id="MN087708">
    <property type="protein sequence ID" value="QEA10514.1"/>
    <property type="molecule type" value="Genomic_DNA"/>
</dbReference>
<organism evidence="1 2">
    <name type="scientific">Enterobacter phage vB_EhoM-IME523</name>
    <dbReference type="NCBI Taxonomy" id="2596709"/>
    <lineage>
        <taxon>Viruses</taxon>
        <taxon>Duplodnaviria</taxon>
        <taxon>Heunggongvirae</taxon>
        <taxon>Uroviricota</taxon>
        <taxon>Caudoviricetes</taxon>
        <taxon>Pantevenvirales</taxon>
        <taxon>Straboviridae</taxon>
        <taxon>Tevenvirinae</taxon>
        <taxon>Kanagawavirus</taxon>
        <taxon>Kanagawavirus eclm</taxon>
    </lineage>
</organism>
<accession>A0A7G3KGL3</accession>